<dbReference type="Pfam" id="PF17769">
    <property type="entry name" value="PurK_C"/>
    <property type="match status" value="1"/>
</dbReference>
<comment type="subunit">
    <text evidence="5 6">Homodimer.</text>
</comment>
<dbReference type="Pfam" id="PF22660">
    <property type="entry name" value="RS_preATP-grasp-like"/>
    <property type="match status" value="1"/>
</dbReference>
<name>A0A9X2BYY4_9PROT</name>
<dbReference type="NCBIfam" id="TIGR01161">
    <property type="entry name" value="purK"/>
    <property type="match status" value="1"/>
</dbReference>
<dbReference type="InterPro" id="IPR011054">
    <property type="entry name" value="Rudment_hybrid_motif"/>
</dbReference>
<dbReference type="FunFam" id="3.30.1490.20:FF:000015">
    <property type="entry name" value="N5-carboxyaminoimidazole ribonucleotide synthase"/>
    <property type="match status" value="1"/>
</dbReference>
<evidence type="ECO:0000256" key="6">
    <source>
        <dbReference type="RuleBase" id="RU361200"/>
    </source>
</evidence>
<feature type="binding site" evidence="5">
    <location>
        <position position="126"/>
    </location>
    <ligand>
        <name>ATP</name>
        <dbReference type="ChEBI" id="CHEBI:30616"/>
    </ligand>
</feature>
<sequence length="352" mass="36754">MSALAAARLGYRCHVYGTAPDQPGMLVAAASTVAAYEDAGALARFAAAVDVVTFEFENVPAATLAVLAPLVPCRPGVRVLEVCQDRVAEKRFLEAAGVPVAPWREVDSLAALEAAVAGLGLPAVLKTTRLGYDGRGQAVLRRPEDAAAAFARLAPRPLVLEAFVPFAAEVSAIAARGADGAVAVYDATENRHRDHILDLSFAPARLPEPVRAAAQSHAARVAEALGLVGVLALEMFVLPDGTLLGNEIAPRPHNSGHWTLDACLASQFEQHVRAVAGLPLAGTGRHGDAVMRNLVGPEGWARWPALAARPDVALHLYGKAEARPGRKLGHATRLLPLGALARQDDAASLSGL</sequence>
<comment type="similarity">
    <text evidence="5 6">Belongs to the PurK/PurT family.</text>
</comment>
<dbReference type="InterPro" id="IPR040686">
    <property type="entry name" value="PurK_C"/>
</dbReference>
<feature type="binding site" evidence="5">
    <location>
        <position position="169"/>
    </location>
    <ligand>
        <name>ATP</name>
        <dbReference type="ChEBI" id="CHEBI:30616"/>
    </ligand>
</feature>
<evidence type="ECO:0000313" key="9">
    <source>
        <dbReference type="Proteomes" id="UP001139516"/>
    </source>
</evidence>
<proteinExistence type="inferred from homology"/>
<organism evidence="8 9">
    <name type="scientific">Roseomonas acroporae</name>
    <dbReference type="NCBI Taxonomy" id="2937791"/>
    <lineage>
        <taxon>Bacteria</taxon>
        <taxon>Pseudomonadati</taxon>
        <taxon>Pseudomonadota</taxon>
        <taxon>Alphaproteobacteria</taxon>
        <taxon>Acetobacterales</taxon>
        <taxon>Roseomonadaceae</taxon>
        <taxon>Roseomonas</taxon>
    </lineage>
</organism>
<evidence type="ECO:0000256" key="5">
    <source>
        <dbReference type="HAMAP-Rule" id="MF_01928"/>
    </source>
</evidence>
<dbReference type="Pfam" id="PF02222">
    <property type="entry name" value="ATP-grasp"/>
    <property type="match status" value="1"/>
</dbReference>
<dbReference type="PANTHER" id="PTHR11609">
    <property type="entry name" value="PURINE BIOSYNTHESIS PROTEIN 6/7, PUR6/7"/>
    <property type="match status" value="1"/>
</dbReference>
<dbReference type="InterPro" id="IPR011761">
    <property type="entry name" value="ATP-grasp"/>
</dbReference>
<dbReference type="NCBIfam" id="NF004676">
    <property type="entry name" value="PRK06019.1-2"/>
    <property type="match status" value="1"/>
</dbReference>
<comment type="catalytic activity">
    <reaction evidence="5 6">
        <text>5-amino-1-(5-phospho-beta-D-ribosyl)imidazole + hydrogencarbonate + ATP = 5-carboxyamino-1-(5-phospho-D-ribosyl)imidazole + ADP + phosphate + 2 H(+)</text>
        <dbReference type="Rhea" id="RHEA:19317"/>
        <dbReference type="ChEBI" id="CHEBI:15378"/>
        <dbReference type="ChEBI" id="CHEBI:17544"/>
        <dbReference type="ChEBI" id="CHEBI:30616"/>
        <dbReference type="ChEBI" id="CHEBI:43474"/>
        <dbReference type="ChEBI" id="CHEBI:58730"/>
        <dbReference type="ChEBI" id="CHEBI:137981"/>
        <dbReference type="ChEBI" id="CHEBI:456216"/>
        <dbReference type="EC" id="6.3.4.18"/>
    </reaction>
</comment>
<feature type="binding site" evidence="5">
    <location>
        <begin position="131"/>
        <end position="137"/>
    </location>
    <ligand>
        <name>ATP</name>
        <dbReference type="ChEBI" id="CHEBI:30616"/>
    </ligand>
</feature>
<dbReference type="AlphaFoldDB" id="A0A9X2BYY4"/>
<evidence type="ECO:0000256" key="2">
    <source>
        <dbReference type="ARBA" id="ARBA00022741"/>
    </source>
</evidence>
<keyword evidence="3 5" id="KW-0658">Purine biosynthesis</keyword>
<gene>
    <name evidence="5 6" type="primary">purK</name>
    <name evidence="8" type="ORF">M0638_24235</name>
</gene>
<dbReference type="InterPro" id="IPR016185">
    <property type="entry name" value="PreATP-grasp_dom_sf"/>
</dbReference>
<dbReference type="GO" id="GO:0046872">
    <property type="term" value="F:metal ion binding"/>
    <property type="evidence" value="ECO:0007669"/>
    <property type="project" value="InterPro"/>
</dbReference>
<dbReference type="Gene3D" id="3.30.1490.20">
    <property type="entry name" value="ATP-grasp fold, A domain"/>
    <property type="match status" value="1"/>
</dbReference>
<comment type="pathway">
    <text evidence="5 6">Purine metabolism; IMP biosynthesis via de novo pathway; 5-amino-1-(5-phospho-D-ribosyl)imidazole-4-carboxylate from 5-amino-1-(5-phospho-D-ribosyl)imidazole (N5-CAIR route): step 1/2.</text>
</comment>
<dbReference type="GO" id="GO:0034028">
    <property type="term" value="F:5-(carboxyamino)imidazole ribonucleotide synthase activity"/>
    <property type="evidence" value="ECO:0007669"/>
    <property type="project" value="UniProtKB-UniRule"/>
</dbReference>
<dbReference type="GO" id="GO:0005829">
    <property type="term" value="C:cytosol"/>
    <property type="evidence" value="ECO:0007669"/>
    <property type="project" value="TreeGrafter"/>
</dbReference>
<protein>
    <recommendedName>
        <fullName evidence="5 6">N5-carboxyaminoimidazole ribonucleotide synthase</fullName>
        <shortName evidence="5 6">N5-CAIR synthase</shortName>
        <ecNumber evidence="5 6">6.3.4.18</ecNumber>
    </recommendedName>
    <alternativeName>
        <fullName evidence="5 6">5-(carboxyamino)imidazole ribonucleotide synthetase</fullName>
    </alternativeName>
</protein>
<feature type="binding site" evidence="5">
    <location>
        <begin position="161"/>
        <end position="164"/>
    </location>
    <ligand>
        <name>ATP</name>
        <dbReference type="ChEBI" id="CHEBI:30616"/>
    </ligand>
</feature>
<comment type="function">
    <text evidence="5">Catalyzes the ATP-dependent conversion of 5-aminoimidazole ribonucleotide (AIR) and HCO(3)(-) to N5-carboxyaminoimidazole ribonucleotide (N5-CAIR).</text>
</comment>
<feature type="binding site" evidence="5">
    <location>
        <position position="86"/>
    </location>
    <ligand>
        <name>ATP</name>
        <dbReference type="ChEBI" id="CHEBI:30616"/>
    </ligand>
</feature>
<dbReference type="InterPro" id="IPR054350">
    <property type="entry name" value="PurT/PurK_preATP-grasp"/>
</dbReference>
<dbReference type="EMBL" id="JALPRX010000125">
    <property type="protein sequence ID" value="MCK8787484.1"/>
    <property type="molecule type" value="Genomic_DNA"/>
</dbReference>
<dbReference type="HAMAP" id="MF_01928">
    <property type="entry name" value="PurK"/>
    <property type="match status" value="1"/>
</dbReference>
<dbReference type="Proteomes" id="UP001139516">
    <property type="component" value="Unassembled WGS sequence"/>
</dbReference>
<dbReference type="SUPFAM" id="SSF52440">
    <property type="entry name" value="PreATP-grasp domain"/>
    <property type="match status" value="1"/>
</dbReference>
<evidence type="ECO:0000313" key="8">
    <source>
        <dbReference type="EMBL" id="MCK8787484.1"/>
    </source>
</evidence>
<keyword evidence="2 5" id="KW-0547">Nucleotide-binding</keyword>
<dbReference type="NCBIfam" id="NF004679">
    <property type="entry name" value="PRK06019.1-5"/>
    <property type="match status" value="1"/>
</dbReference>
<dbReference type="SUPFAM" id="SSF51246">
    <property type="entry name" value="Rudiment single hybrid motif"/>
    <property type="match status" value="1"/>
</dbReference>
<dbReference type="GO" id="GO:0006189">
    <property type="term" value="P:'de novo' IMP biosynthetic process"/>
    <property type="evidence" value="ECO:0007669"/>
    <property type="project" value="UniProtKB-UniRule"/>
</dbReference>
<dbReference type="InterPro" id="IPR013815">
    <property type="entry name" value="ATP_grasp_subdomain_1"/>
</dbReference>
<dbReference type="PANTHER" id="PTHR11609:SF5">
    <property type="entry name" value="PHOSPHORIBOSYLAMINOIMIDAZOLE CARBOXYLASE"/>
    <property type="match status" value="1"/>
</dbReference>
<dbReference type="Gene3D" id="3.30.470.20">
    <property type="entry name" value="ATP-grasp fold, B domain"/>
    <property type="match status" value="1"/>
</dbReference>
<dbReference type="InterPro" id="IPR005875">
    <property type="entry name" value="PurK"/>
</dbReference>
<keyword evidence="1 5" id="KW-0436">Ligase</keyword>
<dbReference type="PROSITE" id="PS50975">
    <property type="entry name" value="ATP_GRASP"/>
    <property type="match status" value="1"/>
</dbReference>
<feature type="binding site" evidence="5">
    <location>
        <position position="192"/>
    </location>
    <ligand>
        <name>ATP</name>
        <dbReference type="ChEBI" id="CHEBI:30616"/>
    </ligand>
</feature>
<feature type="binding site" evidence="5">
    <location>
        <begin position="246"/>
        <end position="247"/>
    </location>
    <ligand>
        <name>ATP</name>
        <dbReference type="ChEBI" id="CHEBI:30616"/>
    </ligand>
</feature>
<dbReference type="InterPro" id="IPR003135">
    <property type="entry name" value="ATP-grasp_carboxylate-amine"/>
</dbReference>
<reference evidence="8" key="1">
    <citation type="submission" date="2022-04" db="EMBL/GenBank/DDBJ databases">
        <title>Roseomonas acroporae sp. nov., isolated from coral Acropora digitifera.</title>
        <authorList>
            <person name="Sun H."/>
        </authorList>
    </citation>
    <scope>NUCLEOTIDE SEQUENCE</scope>
    <source>
        <strain evidence="8">NAR14</strain>
    </source>
</reference>
<evidence type="ECO:0000256" key="4">
    <source>
        <dbReference type="ARBA" id="ARBA00022840"/>
    </source>
</evidence>
<dbReference type="EC" id="6.3.4.18" evidence="5 6"/>
<dbReference type="GO" id="GO:0004638">
    <property type="term" value="F:phosphoribosylaminoimidazole carboxylase activity"/>
    <property type="evidence" value="ECO:0007669"/>
    <property type="project" value="InterPro"/>
</dbReference>
<feature type="domain" description="ATP-grasp" evidence="7">
    <location>
        <begin position="90"/>
        <end position="276"/>
    </location>
</feature>
<dbReference type="SUPFAM" id="SSF56059">
    <property type="entry name" value="Glutathione synthetase ATP-binding domain-like"/>
    <property type="match status" value="1"/>
</dbReference>
<accession>A0A9X2BYY4</accession>
<keyword evidence="9" id="KW-1185">Reference proteome</keyword>
<evidence type="ECO:0000259" key="7">
    <source>
        <dbReference type="PROSITE" id="PS50975"/>
    </source>
</evidence>
<dbReference type="Gene3D" id="3.40.50.20">
    <property type="match status" value="1"/>
</dbReference>
<comment type="caution">
    <text evidence="8">The sequence shown here is derived from an EMBL/GenBank/DDBJ whole genome shotgun (WGS) entry which is preliminary data.</text>
</comment>
<evidence type="ECO:0000256" key="3">
    <source>
        <dbReference type="ARBA" id="ARBA00022755"/>
    </source>
</evidence>
<keyword evidence="4 5" id="KW-0067">ATP-binding</keyword>
<dbReference type="GO" id="GO:0005524">
    <property type="term" value="F:ATP binding"/>
    <property type="evidence" value="ECO:0007669"/>
    <property type="project" value="UniProtKB-UniRule"/>
</dbReference>
<comment type="function">
    <text evidence="6">Catalyzes the ATP-dependent conversion of 5-aminoimidazole ribonucleotide (AIR) and HCO(3)- to N5-carboxyaminoimidazole ribonucleotide (N5-CAIR).</text>
</comment>
<evidence type="ECO:0000256" key="1">
    <source>
        <dbReference type="ARBA" id="ARBA00022598"/>
    </source>
</evidence>